<dbReference type="PRINTS" id="PR00105">
    <property type="entry name" value="C5METTRFRASE"/>
</dbReference>
<evidence type="ECO:0000256" key="1">
    <source>
        <dbReference type="ARBA" id="ARBA00022603"/>
    </source>
</evidence>
<dbReference type="Gene3D" id="3.40.50.150">
    <property type="entry name" value="Vaccinia Virus protein VP39"/>
    <property type="match status" value="1"/>
</dbReference>
<reference evidence="10 11" key="1">
    <citation type="journal article" date="2011" name="J. Bacteriol.">
        <title>Genome of Ochrobactrum anthropi ATCC 49188 T, a versatile opportunistic pathogen and symbiont of several eukaryotic hosts.</title>
        <authorList>
            <person name="Chain P.S."/>
            <person name="Lang D.M."/>
            <person name="Comerci D.J."/>
            <person name="Malfatti S.A."/>
            <person name="Vergez L.M."/>
            <person name="Shin M."/>
            <person name="Ugalde R.A."/>
            <person name="Garcia E."/>
            <person name="Tolmasky M.E."/>
        </authorList>
    </citation>
    <scope>NUCLEOTIDE SEQUENCE [LARGE SCALE GENOMIC DNA]</scope>
    <source>
        <strain evidence="11">ATCC 49188 / DSM 6882 / CCUG 24695 / JCM 21032 / LMG 3331 / NBRC 15819 / NCTC 12168 / Alc 37</strain>
    </source>
</reference>
<dbReference type="NCBIfam" id="TIGR00675">
    <property type="entry name" value="dcm"/>
    <property type="match status" value="1"/>
</dbReference>
<dbReference type="Proteomes" id="UP000002301">
    <property type="component" value="Chromosome 1"/>
</dbReference>
<dbReference type="InterPro" id="IPR050390">
    <property type="entry name" value="C5-Methyltransferase"/>
</dbReference>
<evidence type="ECO:0000256" key="6">
    <source>
        <dbReference type="PROSITE-ProRule" id="PRU01016"/>
    </source>
</evidence>
<dbReference type="PANTHER" id="PTHR10629:SF52">
    <property type="entry name" value="DNA (CYTOSINE-5)-METHYLTRANSFERASE 1"/>
    <property type="match status" value="1"/>
</dbReference>
<dbReference type="PROSITE" id="PS00094">
    <property type="entry name" value="C5_MTASE_1"/>
    <property type="match status" value="1"/>
</dbReference>
<dbReference type="GO" id="GO:0003677">
    <property type="term" value="F:DNA binding"/>
    <property type="evidence" value="ECO:0007669"/>
    <property type="project" value="TreeGrafter"/>
</dbReference>
<dbReference type="GO" id="GO:0044027">
    <property type="term" value="P:negative regulation of gene expression via chromosomal CpG island methylation"/>
    <property type="evidence" value="ECO:0007669"/>
    <property type="project" value="TreeGrafter"/>
</dbReference>
<dbReference type="KEGG" id="oan:Oant_0230"/>
<dbReference type="InterPro" id="IPR001525">
    <property type="entry name" value="C5_MeTfrase"/>
</dbReference>
<evidence type="ECO:0000256" key="9">
    <source>
        <dbReference type="SAM" id="MobiDB-lite"/>
    </source>
</evidence>
<keyword evidence="3 6" id="KW-0949">S-adenosyl-L-methionine</keyword>
<name>A6WVF7_BRUA4</name>
<evidence type="ECO:0000313" key="11">
    <source>
        <dbReference type="Proteomes" id="UP000002301"/>
    </source>
</evidence>
<dbReference type="AlphaFoldDB" id="A6WVF7"/>
<dbReference type="Pfam" id="PF00145">
    <property type="entry name" value="DNA_methylase"/>
    <property type="match status" value="1"/>
</dbReference>
<sequence>MRKLRVLDLFSGIGGFSLGLERTGGFETVAFCEIEEFPRRVLAKHWPEVPCYHDVRELTAAKLASDGIAIDVICGGFPCQDISTAGHGAGLEGERSGLWSEYARLIGELRPKFVIVENVAALLGRGMGRVLGDLAAIRYDAEWHCIPASAIGAHHRRDRLWIVGYPYGLWELQPQRGKQDERRRSGNASQEMADTKRWRLQSGDVECTRPATIIPAAFSRYSGGSEFGEAWRTEPNVGRVAYGLPNGMDRIKGLGNAVVPQIPELIGYAIIDAIREAQQGEAA</sequence>
<organism evidence="10 11">
    <name type="scientific">Brucella anthropi (strain ATCC 49188 / DSM 6882 / CCUG 24695 / JCM 21032 / LMG 3331 / NBRC 15819 / NCTC 12168 / Alc 37)</name>
    <name type="common">Ochrobactrum anthropi</name>
    <dbReference type="NCBI Taxonomy" id="439375"/>
    <lineage>
        <taxon>Bacteria</taxon>
        <taxon>Pseudomonadati</taxon>
        <taxon>Pseudomonadota</taxon>
        <taxon>Alphaproteobacteria</taxon>
        <taxon>Hyphomicrobiales</taxon>
        <taxon>Brucellaceae</taxon>
        <taxon>Brucella/Ochrobactrum group</taxon>
        <taxon>Brucella</taxon>
    </lineage>
</organism>
<dbReference type="EMBL" id="CP000758">
    <property type="protein sequence ID" value="ABS12961.1"/>
    <property type="molecule type" value="Genomic_DNA"/>
</dbReference>
<dbReference type="eggNOG" id="COG0270">
    <property type="taxonomic scope" value="Bacteria"/>
</dbReference>
<comment type="similarity">
    <text evidence="6 7">Belongs to the class I-like SAM-binding methyltransferase superfamily. C5-methyltransferase family.</text>
</comment>
<protein>
    <recommendedName>
        <fullName evidence="8">Cytosine-specific methyltransferase</fullName>
        <ecNumber evidence="8">2.1.1.37</ecNumber>
    </recommendedName>
</protein>
<feature type="active site" evidence="6">
    <location>
        <position position="79"/>
    </location>
</feature>
<comment type="catalytic activity">
    <reaction evidence="5 8">
        <text>a 2'-deoxycytidine in DNA + S-adenosyl-L-methionine = a 5-methyl-2'-deoxycytidine in DNA + S-adenosyl-L-homocysteine + H(+)</text>
        <dbReference type="Rhea" id="RHEA:13681"/>
        <dbReference type="Rhea" id="RHEA-COMP:11369"/>
        <dbReference type="Rhea" id="RHEA-COMP:11370"/>
        <dbReference type="ChEBI" id="CHEBI:15378"/>
        <dbReference type="ChEBI" id="CHEBI:57856"/>
        <dbReference type="ChEBI" id="CHEBI:59789"/>
        <dbReference type="ChEBI" id="CHEBI:85452"/>
        <dbReference type="ChEBI" id="CHEBI:85454"/>
        <dbReference type="EC" id="2.1.1.37"/>
    </reaction>
</comment>
<dbReference type="EC" id="2.1.1.37" evidence="8"/>
<dbReference type="PROSITE" id="PS51679">
    <property type="entry name" value="SAM_MT_C5"/>
    <property type="match status" value="1"/>
</dbReference>
<dbReference type="HOGENOM" id="CLU_006958_5_1_5"/>
<evidence type="ECO:0000256" key="5">
    <source>
        <dbReference type="ARBA" id="ARBA00047422"/>
    </source>
</evidence>
<keyword evidence="11" id="KW-1185">Reference proteome</keyword>
<evidence type="ECO:0000313" key="10">
    <source>
        <dbReference type="EMBL" id="ABS12961.1"/>
    </source>
</evidence>
<dbReference type="GO" id="GO:0009307">
    <property type="term" value="P:DNA restriction-modification system"/>
    <property type="evidence" value="ECO:0007669"/>
    <property type="project" value="UniProtKB-KW"/>
</dbReference>
<keyword evidence="4" id="KW-0680">Restriction system</keyword>
<keyword evidence="1 6" id="KW-0489">Methyltransferase</keyword>
<gene>
    <name evidence="10" type="ordered locus">Oant_0230</name>
</gene>
<evidence type="ECO:0000256" key="4">
    <source>
        <dbReference type="ARBA" id="ARBA00022747"/>
    </source>
</evidence>
<evidence type="ECO:0000256" key="8">
    <source>
        <dbReference type="RuleBase" id="RU000417"/>
    </source>
</evidence>
<evidence type="ECO:0000256" key="2">
    <source>
        <dbReference type="ARBA" id="ARBA00022679"/>
    </source>
</evidence>
<proteinExistence type="inferred from homology"/>
<feature type="region of interest" description="Disordered" evidence="9">
    <location>
        <begin position="176"/>
        <end position="195"/>
    </location>
</feature>
<dbReference type="InterPro" id="IPR029063">
    <property type="entry name" value="SAM-dependent_MTases_sf"/>
</dbReference>
<keyword evidence="2 6" id="KW-0808">Transferase</keyword>
<accession>A6WVF7</accession>
<dbReference type="InterPro" id="IPR018117">
    <property type="entry name" value="C5_DNA_meth_AS"/>
</dbReference>
<dbReference type="STRING" id="439375.Oant_0230"/>
<dbReference type="REBASE" id="15991">
    <property type="entry name" value="M.OanORF230P"/>
</dbReference>
<evidence type="ECO:0000256" key="3">
    <source>
        <dbReference type="ARBA" id="ARBA00022691"/>
    </source>
</evidence>
<evidence type="ECO:0000256" key="7">
    <source>
        <dbReference type="RuleBase" id="RU000416"/>
    </source>
</evidence>
<dbReference type="GO" id="GO:0032259">
    <property type="term" value="P:methylation"/>
    <property type="evidence" value="ECO:0007669"/>
    <property type="project" value="UniProtKB-KW"/>
</dbReference>
<dbReference type="SUPFAM" id="SSF53335">
    <property type="entry name" value="S-adenosyl-L-methionine-dependent methyltransferases"/>
    <property type="match status" value="1"/>
</dbReference>
<dbReference type="RefSeq" id="WP_011982420.1">
    <property type="nucleotide sequence ID" value="NC_009667.1"/>
</dbReference>
<dbReference type="PANTHER" id="PTHR10629">
    <property type="entry name" value="CYTOSINE-SPECIFIC METHYLTRANSFERASE"/>
    <property type="match status" value="1"/>
</dbReference>
<dbReference type="GO" id="GO:0003886">
    <property type="term" value="F:DNA (cytosine-5-)-methyltransferase activity"/>
    <property type="evidence" value="ECO:0007669"/>
    <property type="project" value="UniProtKB-EC"/>
</dbReference>